<dbReference type="AlphaFoldDB" id="A0A0M2NN39"/>
<keyword evidence="2" id="KW-0238">DNA-binding</keyword>
<dbReference type="SMART" id="SM00420">
    <property type="entry name" value="HTH_DEOR"/>
    <property type="match status" value="1"/>
</dbReference>
<dbReference type="PANTHER" id="PTHR30363">
    <property type="entry name" value="HTH-TYPE TRANSCRIPTIONAL REGULATOR SRLR-RELATED"/>
    <property type="match status" value="1"/>
</dbReference>
<dbReference type="GO" id="GO:0003700">
    <property type="term" value="F:DNA-binding transcription factor activity"/>
    <property type="evidence" value="ECO:0007669"/>
    <property type="project" value="InterPro"/>
</dbReference>
<accession>A0A0M2NN39</accession>
<dbReference type="InterPro" id="IPR018356">
    <property type="entry name" value="Tscrpt_reg_HTH_DeoR_CS"/>
</dbReference>
<dbReference type="SUPFAM" id="SSF46785">
    <property type="entry name" value="Winged helix' DNA-binding domain"/>
    <property type="match status" value="1"/>
</dbReference>
<proteinExistence type="predicted"/>
<comment type="caution">
    <text evidence="5">The sequence shown here is derived from an EMBL/GenBank/DDBJ whole genome shotgun (WGS) entry which is preliminary data.</text>
</comment>
<sequence length="261" mass="29043">MISVSGDKNQTVRRNAIMDLLEKDSRLRVTDLSDALNVSVVTVRKDLSELENEGLLKRIHGGAVINRKSQYSENFAERKSRKAEEKRLIAKAAAELVRDGESLIINVGSTCAYICEELKNKNNLIVITNALHIVNELACCEHITTFFLGGRFDTDMQITVGDDVSDQLSKYKADKLIMGMDGVDIQAGLTSYNHVEDAIMRQMIAQAKEKILVVDDSKIGKVTFAHIAALNDFDILVTNYNESKAEELEKIRRSGLQVIAV</sequence>
<dbReference type="PROSITE" id="PS00894">
    <property type="entry name" value="HTH_DEOR_1"/>
    <property type="match status" value="1"/>
</dbReference>
<dbReference type="Pfam" id="PF08220">
    <property type="entry name" value="HTH_DeoR"/>
    <property type="match status" value="1"/>
</dbReference>
<dbReference type="InterPro" id="IPR050313">
    <property type="entry name" value="Carb_Metab_HTH_regulators"/>
</dbReference>
<dbReference type="Gene3D" id="1.10.10.10">
    <property type="entry name" value="Winged helix-like DNA-binding domain superfamily/Winged helix DNA-binding domain"/>
    <property type="match status" value="1"/>
</dbReference>
<evidence type="ECO:0000259" key="4">
    <source>
        <dbReference type="PROSITE" id="PS51000"/>
    </source>
</evidence>
<evidence type="ECO:0000256" key="1">
    <source>
        <dbReference type="ARBA" id="ARBA00023015"/>
    </source>
</evidence>
<keyword evidence="6" id="KW-1185">Reference proteome</keyword>
<evidence type="ECO:0000313" key="6">
    <source>
        <dbReference type="Proteomes" id="UP000034076"/>
    </source>
</evidence>
<protein>
    <submittedName>
        <fullName evidence="5">DeoR-family transcriptional regulator</fullName>
    </submittedName>
</protein>
<dbReference type="InterPro" id="IPR037171">
    <property type="entry name" value="NagB/RpiA_transferase-like"/>
</dbReference>
<dbReference type="OrthoDB" id="9797223at2"/>
<dbReference type="Pfam" id="PF00455">
    <property type="entry name" value="DeoRC"/>
    <property type="match status" value="1"/>
</dbReference>
<dbReference type="InterPro" id="IPR036388">
    <property type="entry name" value="WH-like_DNA-bd_sf"/>
</dbReference>
<dbReference type="SUPFAM" id="SSF100950">
    <property type="entry name" value="NagB/RpiA/CoA transferase-like"/>
    <property type="match status" value="1"/>
</dbReference>
<keyword evidence="3" id="KW-0804">Transcription</keyword>
<dbReference type="EMBL" id="LAYJ01000068">
    <property type="protein sequence ID" value="KKI51615.1"/>
    <property type="molecule type" value="Genomic_DNA"/>
</dbReference>
<name>A0A0M2NN39_9FIRM</name>
<dbReference type="InterPro" id="IPR036390">
    <property type="entry name" value="WH_DNA-bd_sf"/>
</dbReference>
<dbReference type="STRING" id="270498.CHK_0781"/>
<dbReference type="PRINTS" id="PR00037">
    <property type="entry name" value="HTHLACR"/>
</dbReference>
<dbReference type="GO" id="GO:0003677">
    <property type="term" value="F:DNA binding"/>
    <property type="evidence" value="ECO:0007669"/>
    <property type="project" value="UniProtKB-KW"/>
</dbReference>
<dbReference type="PROSITE" id="PS51000">
    <property type="entry name" value="HTH_DEOR_2"/>
    <property type="match status" value="1"/>
</dbReference>
<gene>
    <name evidence="5" type="ORF">CHK_0781</name>
</gene>
<dbReference type="Proteomes" id="UP000034076">
    <property type="component" value="Unassembled WGS sequence"/>
</dbReference>
<evidence type="ECO:0000256" key="2">
    <source>
        <dbReference type="ARBA" id="ARBA00023125"/>
    </source>
</evidence>
<dbReference type="InterPro" id="IPR001034">
    <property type="entry name" value="DeoR_HTH"/>
</dbReference>
<organism evidence="5 6">
    <name type="scientific">Christensenella hongkongensis</name>
    <dbReference type="NCBI Taxonomy" id="270498"/>
    <lineage>
        <taxon>Bacteria</taxon>
        <taxon>Bacillati</taxon>
        <taxon>Bacillota</taxon>
        <taxon>Clostridia</taxon>
        <taxon>Christensenellales</taxon>
        <taxon>Christensenellaceae</taxon>
        <taxon>Christensenella</taxon>
    </lineage>
</organism>
<keyword evidence="1" id="KW-0805">Transcription regulation</keyword>
<dbReference type="InterPro" id="IPR014036">
    <property type="entry name" value="DeoR-like_C"/>
</dbReference>
<dbReference type="Gene3D" id="3.40.50.1360">
    <property type="match status" value="1"/>
</dbReference>
<dbReference type="RefSeq" id="WP_046442727.1">
    <property type="nucleotide sequence ID" value="NZ_CAUERS010000070.1"/>
</dbReference>
<dbReference type="SMART" id="SM01134">
    <property type="entry name" value="DeoRC"/>
    <property type="match status" value="1"/>
</dbReference>
<evidence type="ECO:0000256" key="3">
    <source>
        <dbReference type="ARBA" id="ARBA00023163"/>
    </source>
</evidence>
<evidence type="ECO:0000313" key="5">
    <source>
        <dbReference type="EMBL" id="KKI51615.1"/>
    </source>
</evidence>
<reference evidence="5 6" key="1">
    <citation type="submission" date="2015-04" db="EMBL/GenBank/DDBJ databases">
        <title>Draft genome sequence of bacteremic isolate Catabacter hongkongensis type strain HKU16T.</title>
        <authorList>
            <person name="Lau S.K."/>
            <person name="Teng J.L."/>
            <person name="Huang Y."/>
            <person name="Curreem S.O."/>
            <person name="Tsui S.K."/>
            <person name="Woo P.C."/>
        </authorList>
    </citation>
    <scope>NUCLEOTIDE SEQUENCE [LARGE SCALE GENOMIC DNA]</scope>
    <source>
        <strain evidence="5 6">HKU16</strain>
    </source>
</reference>
<feature type="domain" description="HTH deoR-type" evidence="4">
    <location>
        <begin position="10"/>
        <end position="65"/>
    </location>
</feature>
<dbReference type="PANTHER" id="PTHR30363:SF44">
    <property type="entry name" value="AGA OPERON TRANSCRIPTIONAL REPRESSOR-RELATED"/>
    <property type="match status" value="1"/>
</dbReference>